<reference evidence="14" key="2">
    <citation type="journal article" date="2012" name="G3 (Bethesda)">
        <title>Pichia sorbitophila, an interspecies yeast hybrid reveals early steps of genome resolution following polyploidization.</title>
        <authorList>
            <person name="Leh Louis V."/>
            <person name="Despons L."/>
            <person name="Friedrich A."/>
            <person name="Martin T."/>
            <person name="Durrens P."/>
            <person name="Casaregola S."/>
            <person name="Neuveglise C."/>
            <person name="Fairhead C."/>
            <person name="Marck C."/>
            <person name="Cruz J.A."/>
            <person name="Straub M.L."/>
            <person name="Kugler V."/>
            <person name="Sacerdot C."/>
            <person name="Uzunov Z."/>
            <person name="Thierry A."/>
            <person name="Weiss S."/>
            <person name="Bleykasten C."/>
            <person name="De Montigny J."/>
            <person name="Jacques N."/>
            <person name="Jung P."/>
            <person name="Lemaire M."/>
            <person name="Mallet S."/>
            <person name="Morel G."/>
            <person name="Richard G.F."/>
            <person name="Sarkar A."/>
            <person name="Savel G."/>
            <person name="Schacherer J."/>
            <person name="Seret M.L."/>
            <person name="Talla E."/>
            <person name="Samson G."/>
            <person name="Jubin C."/>
            <person name="Poulain J."/>
            <person name="Vacherie B."/>
            <person name="Barbe V."/>
            <person name="Pelletier E."/>
            <person name="Sherman D.J."/>
            <person name="Westhof E."/>
            <person name="Weissenbach J."/>
            <person name="Baret P.V."/>
            <person name="Wincker P."/>
            <person name="Gaillardin C."/>
            <person name="Dujon B."/>
            <person name="Souciet J.L."/>
        </authorList>
    </citation>
    <scope>NUCLEOTIDE SEQUENCE [LARGE SCALE GENOMIC DNA]</scope>
    <source>
        <strain evidence="14">ATCC MYA-4447 / BCRC 22081 / CBS 7064 / NBRC 10061 / NRRL Y-12695</strain>
    </source>
</reference>
<evidence type="ECO:0000259" key="11">
    <source>
        <dbReference type="Pfam" id="PF14703"/>
    </source>
</evidence>
<feature type="transmembrane region" description="Helical" evidence="8">
    <location>
        <begin position="20"/>
        <end position="42"/>
    </location>
</feature>
<dbReference type="InterPro" id="IPR032880">
    <property type="entry name" value="CSC1/OSCA1-like_N"/>
</dbReference>
<dbReference type="PANTHER" id="PTHR13018">
    <property type="entry name" value="PROBABLE MEMBRANE PROTEIN DUF221-RELATED"/>
    <property type="match status" value="1"/>
</dbReference>
<keyword evidence="5 8" id="KW-1133">Transmembrane helix</keyword>
<feature type="transmembrane region" description="Helical" evidence="8">
    <location>
        <begin position="558"/>
        <end position="576"/>
    </location>
</feature>
<keyword evidence="7" id="KW-0175">Coiled coil</keyword>
<dbReference type="Pfam" id="PF13967">
    <property type="entry name" value="RSN1_TM"/>
    <property type="match status" value="1"/>
</dbReference>
<evidence type="ECO:0000259" key="10">
    <source>
        <dbReference type="Pfam" id="PF13967"/>
    </source>
</evidence>
<dbReference type="GO" id="GO:0005886">
    <property type="term" value="C:plasma membrane"/>
    <property type="evidence" value="ECO:0007669"/>
    <property type="project" value="TreeGrafter"/>
</dbReference>
<feature type="transmembrane region" description="Helical" evidence="8">
    <location>
        <begin position="533"/>
        <end position="551"/>
    </location>
</feature>
<feature type="transmembrane region" description="Helical" evidence="8">
    <location>
        <begin position="105"/>
        <end position="123"/>
    </location>
</feature>
<keyword evidence="6 8" id="KW-0472">Membrane</keyword>
<keyword evidence="3" id="KW-0813">Transport</keyword>
<dbReference type="Pfam" id="PF14703">
    <property type="entry name" value="PHM7_cyt"/>
    <property type="match status" value="1"/>
</dbReference>
<feature type="transmembrane region" description="Helical" evidence="8">
    <location>
        <begin position="397"/>
        <end position="423"/>
    </location>
</feature>
<feature type="domain" description="CSC1/OSCA1-like N-terminal transmembrane" evidence="10">
    <location>
        <begin position="21"/>
        <end position="182"/>
    </location>
</feature>
<dbReference type="GO" id="GO:0005227">
    <property type="term" value="F:calcium-activated cation channel activity"/>
    <property type="evidence" value="ECO:0007669"/>
    <property type="project" value="InterPro"/>
</dbReference>
<evidence type="ECO:0000256" key="2">
    <source>
        <dbReference type="ARBA" id="ARBA00007779"/>
    </source>
</evidence>
<dbReference type="InterPro" id="IPR003864">
    <property type="entry name" value="CSC1/OSCA1-like_7TM"/>
</dbReference>
<dbReference type="OrthoDB" id="1689567at2759"/>
<feature type="transmembrane region" description="Helical" evidence="8">
    <location>
        <begin position="602"/>
        <end position="633"/>
    </location>
</feature>
<evidence type="ECO:0000256" key="8">
    <source>
        <dbReference type="SAM" id="Phobius"/>
    </source>
</evidence>
<dbReference type="HOGENOM" id="CLU_002458_0_2_1"/>
<evidence type="ECO:0000256" key="6">
    <source>
        <dbReference type="ARBA" id="ARBA00023136"/>
    </source>
</evidence>
<dbReference type="Pfam" id="PF02714">
    <property type="entry name" value="RSN1_7TM"/>
    <property type="match status" value="1"/>
</dbReference>
<dbReference type="InterPro" id="IPR045122">
    <property type="entry name" value="Csc1-like"/>
</dbReference>
<comment type="similarity">
    <text evidence="2">Belongs to the CSC1 (TC 1.A.17) family.</text>
</comment>
<evidence type="ECO:0000313" key="12">
    <source>
        <dbReference type="EMBL" id="CCE80119.1"/>
    </source>
</evidence>
<dbReference type="EMBL" id="FO082052">
    <property type="protein sequence ID" value="CCE80884.1"/>
    <property type="molecule type" value="Genomic_DNA"/>
</dbReference>
<gene>
    <name evidence="13" type="primary">Piso0_003218</name>
    <name evidence="12" type="ORF">GNLVRS01_PISO0G07486g</name>
    <name evidence="13" type="ORF">GNLVRS01_PISO0H07487g</name>
</gene>
<dbReference type="Proteomes" id="UP000005222">
    <property type="component" value="Chromosome G"/>
</dbReference>
<protein>
    <submittedName>
        <fullName evidence="13">Piso0_003218 protein</fullName>
    </submittedName>
</protein>
<evidence type="ECO:0000313" key="13">
    <source>
        <dbReference type="EMBL" id="CCE80884.1"/>
    </source>
</evidence>
<organism evidence="13 14">
    <name type="scientific">Pichia sorbitophila (strain ATCC MYA-4447 / BCRC 22081 / CBS 7064 / NBRC 10061 / NRRL Y-12695)</name>
    <name type="common">Hybrid yeast</name>
    <dbReference type="NCBI Taxonomy" id="559304"/>
    <lineage>
        <taxon>Eukaryota</taxon>
        <taxon>Fungi</taxon>
        <taxon>Dikarya</taxon>
        <taxon>Ascomycota</taxon>
        <taxon>Saccharomycotina</taxon>
        <taxon>Pichiomycetes</taxon>
        <taxon>Debaryomycetaceae</taxon>
        <taxon>Millerozyma</taxon>
    </lineage>
</organism>
<dbReference type="InterPro" id="IPR027815">
    <property type="entry name" value="CSC1/OSCA1-like_cyt"/>
</dbReference>
<evidence type="ECO:0000256" key="4">
    <source>
        <dbReference type="ARBA" id="ARBA00022692"/>
    </source>
</evidence>
<proteinExistence type="inferred from homology"/>
<accession>G8YHI2</accession>
<dbReference type="AlphaFoldDB" id="G8YHI2"/>
<feature type="transmembrane region" description="Helical" evidence="8">
    <location>
        <begin position="654"/>
        <end position="674"/>
    </location>
</feature>
<dbReference type="PANTHER" id="PTHR13018:SF5">
    <property type="entry name" value="RE44586P"/>
    <property type="match status" value="1"/>
</dbReference>
<name>G8YHI2_PICSO</name>
<reference evidence="13" key="1">
    <citation type="submission" date="2011-10" db="EMBL/GenBank/DDBJ databases">
        <authorList>
            <person name="Genoscope - CEA"/>
        </authorList>
    </citation>
    <scope>NUCLEOTIDE SEQUENCE</scope>
</reference>
<keyword evidence="4 8" id="KW-0812">Transmembrane</keyword>
<feature type="transmembrane region" description="Helical" evidence="8">
    <location>
        <begin position="492"/>
        <end position="513"/>
    </location>
</feature>
<sequence length="848" mass="97897">MGILEEPDKDPFALKGSQRVFTTQLGLCLWIGMSSFTLFCILRYRWPHIYAVRTLRNRATNIKSLPTSFFGWVKEVFYITDDEVLAYSGLDAYVFLTFFRMGMKIFIIMSVFAIFVLSPIRLYNTGNYDKENIIRIIARLVTRSPIEASTSGEDSDTFPKYLWSYPFFTYLFSAVVFYCLYEYTDRVIKTRQKYLASQNSIVDRTIRLDAIPENLIGKNDPTVLKRFIENLGIGKVTDVKLVYDWSPLEKLFSRRAKILRSLEEAYSSVFGLNIDIYDRSKVPSVSLNAGPVNWELPRNAKYKMQIDELRQDLADVNNQIKSLQSNFDDNTSTIRNNAFKQIPSAFITMDSVASAQMAAQAVLDPRVYKFIVNLAPAPKDIEWSSFRLSPLKKICKSYFITLIIILSYILLFFPVSSLATLLNLKTITKFWPSLGEFIGKSRWLTTFVTGILPPLLFSLLNISLPYFYKYLSSNQGYPSNSDVELSTLSKNFFYIFFNLFLVFTVTGTVSNYWSFLSDTTKIAYQLASSLKRLSLFYVDLILLQGLAMFPVRLLQIGDVVFLNIIGKMFLLKRIILKTPRDYRFHYYTPPIFDFGLQLPQHILMFMIILIYSVVSTKIVTSGLVYFILGYFVYKYQLIYTCVHPPHSTGRVWIMIFRRLMLGLILFQLFMTGTLALEGAFVPSASIVPLSVITLIFVWNFEKYYVPLNSFIALRAIQNPIDFDKDFYKDGPARSMADTENEDNIDDVTETSLLVPESPNLRRESDTLLRRRKSTLDEEREQFLDYTYPRIKDPLNGPWLGFEGDYICFASYGEDDTSDALENGALNYESSEGLDCHVIRKKLRLSEWE</sequence>
<comment type="subcellular location">
    <subcellularLocation>
        <location evidence="1">Membrane</location>
        <topology evidence="1">Multi-pass membrane protein</topology>
    </subcellularLocation>
</comment>
<feature type="domain" description="CSC1/OSCA1-like 7TM region" evidence="9">
    <location>
        <begin position="396"/>
        <end position="673"/>
    </location>
</feature>
<evidence type="ECO:0000259" key="9">
    <source>
        <dbReference type="Pfam" id="PF02714"/>
    </source>
</evidence>
<keyword evidence="14" id="KW-1185">Reference proteome</keyword>
<evidence type="ECO:0000256" key="5">
    <source>
        <dbReference type="ARBA" id="ARBA00022989"/>
    </source>
</evidence>
<dbReference type="Proteomes" id="UP000005222">
    <property type="component" value="Chromosome H"/>
</dbReference>
<dbReference type="InParanoid" id="G8YHI2"/>
<dbReference type="EMBL" id="FO082053">
    <property type="protein sequence ID" value="CCE80119.1"/>
    <property type="molecule type" value="Genomic_DNA"/>
</dbReference>
<feature type="transmembrane region" description="Helical" evidence="8">
    <location>
        <begin position="162"/>
        <end position="181"/>
    </location>
</feature>
<feature type="domain" description="CSC1/OSCA1-like cytosolic" evidence="11">
    <location>
        <begin position="203"/>
        <end position="384"/>
    </location>
</feature>
<evidence type="ECO:0000256" key="3">
    <source>
        <dbReference type="ARBA" id="ARBA00022448"/>
    </source>
</evidence>
<dbReference type="eggNOG" id="KOG1134">
    <property type="taxonomic scope" value="Eukaryota"/>
</dbReference>
<evidence type="ECO:0000256" key="1">
    <source>
        <dbReference type="ARBA" id="ARBA00004141"/>
    </source>
</evidence>
<evidence type="ECO:0000256" key="7">
    <source>
        <dbReference type="SAM" id="Coils"/>
    </source>
</evidence>
<feature type="transmembrane region" description="Helical" evidence="8">
    <location>
        <begin position="443"/>
        <end position="471"/>
    </location>
</feature>
<evidence type="ECO:0000313" key="14">
    <source>
        <dbReference type="Proteomes" id="UP000005222"/>
    </source>
</evidence>
<feature type="coiled-coil region" evidence="7">
    <location>
        <begin position="299"/>
        <end position="326"/>
    </location>
</feature>
<feature type="transmembrane region" description="Helical" evidence="8">
    <location>
        <begin position="680"/>
        <end position="700"/>
    </location>
</feature>